<evidence type="ECO:0000313" key="1">
    <source>
        <dbReference type="EMBL" id="VAW77535.1"/>
    </source>
</evidence>
<dbReference type="InterPro" id="IPR030906">
    <property type="entry name" value="Surf_polysacc"/>
</dbReference>
<reference evidence="1" key="1">
    <citation type="submission" date="2018-06" db="EMBL/GenBank/DDBJ databases">
        <authorList>
            <person name="Zhirakovskaya E."/>
        </authorList>
    </citation>
    <scope>NUCLEOTIDE SEQUENCE</scope>
</reference>
<name>A0A3B0Y9P5_9ZZZZ</name>
<organism evidence="1">
    <name type="scientific">hydrothermal vent metagenome</name>
    <dbReference type="NCBI Taxonomy" id="652676"/>
    <lineage>
        <taxon>unclassified sequences</taxon>
        <taxon>metagenomes</taxon>
        <taxon>ecological metagenomes</taxon>
    </lineage>
</organism>
<sequence>MAASNALLLIPVENQVRELDPKLLLACVAAQRGFSSIVGSRREMEFNIDSFPSAIYLSKSMTIRSLLFFRVARRFGHKIVAWDEEALVHLPPKTYFSRRLDASTIKQVLSLFAWGQDNVDLWRQYPHTPKDTPIYAVGNPRSDMLRAEIRTYYENDSEELRKTYGDFILVNTNFNHVNAFGADINLFKPVKKIGDKARFGRAARGMSREYAQGLWDHKKAVFAHFRKLIPELEQAFPDHTIVVRPHPTENSQVYKDIAARCSRVKVSNEGNVVPWLMASKALIHNGCTTAVEAFAMNIPAISYRAAVNEEYDSGFYRLPNGLSHECFNFEELEQTLARILSGELGIPDGAERRALMDRYLEAQDGPLACERMVNVLETLSILQDSPGQQSAATRLQRWILAGGLNLARQVKSHLPGSHNKPEYQLHRYPVLPLDEVRMRIARFQKLLGYKKELSIEPVSDVMFRIQA</sequence>
<dbReference type="EMBL" id="UOFM01000225">
    <property type="protein sequence ID" value="VAW77535.1"/>
    <property type="molecule type" value="Genomic_DNA"/>
</dbReference>
<dbReference type="AlphaFoldDB" id="A0A3B0Y9P5"/>
<dbReference type="NCBIfam" id="TIGR04396">
    <property type="entry name" value="surf_polysacc"/>
    <property type="match status" value="1"/>
</dbReference>
<dbReference type="InterPro" id="IPR043148">
    <property type="entry name" value="TagF_C"/>
</dbReference>
<accession>A0A3B0Y9P5</accession>
<gene>
    <name evidence="1" type="ORF">MNBD_GAMMA14-795</name>
</gene>
<evidence type="ECO:0008006" key="2">
    <source>
        <dbReference type="Google" id="ProtNLM"/>
    </source>
</evidence>
<proteinExistence type="predicted"/>
<dbReference type="Gene3D" id="3.40.50.12580">
    <property type="match status" value="1"/>
</dbReference>
<dbReference type="SUPFAM" id="SSF53756">
    <property type="entry name" value="UDP-Glycosyltransferase/glycogen phosphorylase"/>
    <property type="match status" value="1"/>
</dbReference>
<protein>
    <recommendedName>
        <fullName evidence="2">Surface carbohydrate biosynthesis protein</fullName>
    </recommendedName>
</protein>